<name>A0A4Q2RS78_9ACTN</name>
<dbReference type="InterPro" id="IPR008928">
    <property type="entry name" value="6-hairpin_glycosidase_sf"/>
</dbReference>
<evidence type="ECO:0000256" key="1">
    <source>
        <dbReference type="ARBA" id="ARBA00008558"/>
    </source>
</evidence>
<protein>
    <submittedName>
        <fullName evidence="3">AGE family epimerase/isomerase</fullName>
    </submittedName>
</protein>
<keyword evidence="4" id="KW-1185">Reference proteome</keyword>
<evidence type="ECO:0000256" key="2">
    <source>
        <dbReference type="ARBA" id="ARBA00023235"/>
    </source>
</evidence>
<dbReference type="InterPro" id="IPR012341">
    <property type="entry name" value="6hp_glycosidase-like_sf"/>
</dbReference>
<sequence>MTGWLGSPAHARWLETEGDGLLDFGRASVHPDGGFAWLSEEGTPELDRPVPLWVSCRMTHVYSLGHLMGRPDCGRLADHGVTALRGRFRDAEHGGWYAAVGADGPVSRDKTAYEHAFVVLAAASATAADRVGGRELLDEALGILLEHFWDDEHGMVREQWDEAWTTLDGYRGVNANMHTVEALLSAADVLDDASLRERAQRILTRVVHDLARGNDWRIPEHFDDTWTPVLDYNIDEPAHPFRPYGATIGHWLEWARLALHLRAALGVDAPSWLLDDARGLFDASVREGWAVDGADGFVYTVDWSGAPVVRERMHWVAAEATATAAAMHAATGEPEYDAWYRTWWQHVADHFRDTAHGSWHHELATDLSPSSVTWAGKPDTYHAFQATLIPRLPLTPTLAAALRDGLLA</sequence>
<evidence type="ECO:0000313" key="4">
    <source>
        <dbReference type="Proteomes" id="UP000291838"/>
    </source>
</evidence>
<dbReference type="AlphaFoldDB" id="A0A4Q2RS78"/>
<dbReference type="EMBL" id="SDWS01000005">
    <property type="protein sequence ID" value="RYB90183.1"/>
    <property type="molecule type" value="Genomic_DNA"/>
</dbReference>
<comment type="similarity">
    <text evidence="1">Belongs to the N-acylglucosamine 2-epimerase family.</text>
</comment>
<accession>A0A4Q2RS78</accession>
<reference evidence="3 4" key="1">
    <citation type="submission" date="2019-01" db="EMBL/GenBank/DDBJ databases">
        <title>Novel species of Nocardioides.</title>
        <authorList>
            <person name="Liu Q."/>
            <person name="Xin Y.-H."/>
        </authorList>
    </citation>
    <scope>NUCLEOTIDE SEQUENCE [LARGE SCALE GENOMIC DNA]</scope>
    <source>
        <strain evidence="3 4">HLT3-15</strain>
    </source>
</reference>
<keyword evidence="2 3" id="KW-0413">Isomerase</keyword>
<organism evidence="3 4">
    <name type="scientific">Nocardioides glacieisoli</name>
    <dbReference type="NCBI Taxonomy" id="1168730"/>
    <lineage>
        <taxon>Bacteria</taxon>
        <taxon>Bacillati</taxon>
        <taxon>Actinomycetota</taxon>
        <taxon>Actinomycetes</taxon>
        <taxon>Propionibacteriales</taxon>
        <taxon>Nocardioidaceae</taxon>
        <taxon>Nocardioides</taxon>
    </lineage>
</organism>
<dbReference type="InterPro" id="IPR010819">
    <property type="entry name" value="AGE/CE"/>
</dbReference>
<gene>
    <name evidence="3" type="ORF">EUA06_12390</name>
</gene>
<dbReference type="RefSeq" id="WP_129476035.1">
    <property type="nucleotide sequence ID" value="NZ_SDWS01000005.1"/>
</dbReference>
<proteinExistence type="inferred from homology"/>
<dbReference type="SUPFAM" id="SSF48208">
    <property type="entry name" value="Six-hairpin glycosidases"/>
    <property type="match status" value="1"/>
</dbReference>
<dbReference type="PANTHER" id="PTHR15108">
    <property type="entry name" value="N-ACYLGLUCOSAMINE-2-EPIMERASE"/>
    <property type="match status" value="1"/>
</dbReference>
<dbReference type="OrthoDB" id="9806359at2"/>
<comment type="caution">
    <text evidence="3">The sequence shown here is derived from an EMBL/GenBank/DDBJ whole genome shotgun (WGS) entry which is preliminary data.</text>
</comment>
<dbReference type="GO" id="GO:0005975">
    <property type="term" value="P:carbohydrate metabolic process"/>
    <property type="evidence" value="ECO:0007669"/>
    <property type="project" value="InterPro"/>
</dbReference>
<dbReference type="Pfam" id="PF07221">
    <property type="entry name" value="GlcNAc_2-epim"/>
    <property type="match status" value="1"/>
</dbReference>
<dbReference type="Proteomes" id="UP000291838">
    <property type="component" value="Unassembled WGS sequence"/>
</dbReference>
<evidence type="ECO:0000313" key="3">
    <source>
        <dbReference type="EMBL" id="RYB90183.1"/>
    </source>
</evidence>
<dbReference type="Gene3D" id="1.50.10.10">
    <property type="match status" value="1"/>
</dbReference>
<dbReference type="GO" id="GO:0016853">
    <property type="term" value="F:isomerase activity"/>
    <property type="evidence" value="ECO:0007669"/>
    <property type="project" value="UniProtKB-KW"/>
</dbReference>